<comment type="caution">
    <text evidence="3">The sequence shown here is derived from an EMBL/GenBank/DDBJ whole genome shotgun (WGS) entry which is preliminary data.</text>
</comment>
<dbReference type="PATRIC" id="fig|927665.4.peg.5234"/>
<dbReference type="Proteomes" id="UP000033047">
    <property type="component" value="Unassembled WGS sequence"/>
</dbReference>
<feature type="chain" id="PRO_5002487969" description="DUF4959 domain-containing protein" evidence="1">
    <location>
        <begin position="18"/>
        <end position="359"/>
    </location>
</feature>
<dbReference type="GeneID" id="69978687"/>
<evidence type="ECO:0000256" key="1">
    <source>
        <dbReference type="SAM" id="SignalP"/>
    </source>
</evidence>
<dbReference type="InterPro" id="IPR032527">
    <property type="entry name" value="DUF4959"/>
</dbReference>
<feature type="signal peptide" evidence="1">
    <location>
        <begin position="1"/>
        <end position="17"/>
    </location>
</feature>
<dbReference type="STRING" id="927665.HMPREF1535_05114"/>
<evidence type="ECO:0000313" key="4">
    <source>
        <dbReference type="Proteomes" id="UP000033047"/>
    </source>
</evidence>
<dbReference type="HOGENOM" id="CLU_771277_0_0_10"/>
<dbReference type="EMBL" id="AQHV01000030">
    <property type="protein sequence ID" value="KKB45216.1"/>
    <property type="molecule type" value="Genomic_DNA"/>
</dbReference>
<evidence type="ECO:0000313" key="3">
    <source>
        <dbReference type="EMBL" id="KKB45216.1"/>
    </source>
</evidence>
<accession>A0A0F5II50</accession>
<organism evidence="3 4">
    <name type="scientific">Parabacteroides goldsteinii DSM 19448 = WAL 12034</name>
    <dbReference type="NCBI Taxonomy" id="927665"/>
    <lineage>
        <taxon>Bacteria</taxon>
        <taxon>Pseudomonadati</taxon>
        <taxon>Bacteroidota</taxon>
        <taxon>Bacteroidia</taxon>
        <taxon>Bacteroidales</taxon>
        <taxon>Tannerellaceae</taxon>
        <taxon>Parabacteroides</taxon>
    </lineage>
</organism>
<dbReference type="Pfam" id="PF16323">
    <property type="entry name" value="DUF4959"/>
    <property type="match status" value="1"/>
</dbReference>
<evidence type="ECO:0000259" key="2">
    <source>
        <dbReference type="Pfam" id="PF16323"/>
    </source>
</evidence>
<dbReference type="PROSITE" id="PS51257">
    <property type="entry name" value="PROKAR_LIPOPROTEIN"/>
    <property type="match status" value="1"/>
</dbReference>
<reference evidence="3 4" key="1">
    <citation type="submission" date="2013-04" db="EMBL/GenBank/DDBJ databases">
        <title>The Genome Sequence of Parabacteroides goldsteinii DSM 19448.</title>
        <authorList>
            <consortium name="The Broad Institute Genomics Platform"/>
            <person name="Earl A."/>
            <person name="Ward D."/>
            <person name="Feldgarden M."/>
            <person name="Gevers D."/>
            <person name="Martens E."/>
            <person name="Sakamoto M."/>
            <person name="Benno Y."/>
            <person name="Song Y."/>
            <person name="Liu C."/>
            <person name="Lee J."/>
            <person name="Bolanos M."/>
            <person name="Vaisanen M.L."/>
            <person name="Finegold S.M."/>
            <person name="Walker B."/>
            <person name="Young S."/>
            <person name="Zeng Q."/>
            <person name="Gargeya S."/>
            <person name="Fitzgerald M."/>
            <person name="Haas B."/>
            <person name="Abouelleil A."/>
            <person name="Allen A.W."/>
            <person name="Alvarado L."/>
            <person name="Arachchi H.M."/>
            <person name="Berlin A.M."/>
            <person name="Chapman S.B."/>
            <person name="Gainer-Dewar J."/>
            <person name="Goldberg J."/>
            <person name="Griggs A."/>
            <person name="Gujja S."/>
            <person name="Hansen M."/>
            <person name="Howarth C."/>
            <person name="Imamovic A."/>
            <person name="Ireland A."/>
            <person name="Larimer J."/>
            <person name="McCowan C."/>
            <person name="Murphy C."/>
            <person name="Pearson M."/>
            <person name="Poon T.W."/>
            <person name="Priest M."/>
            <person name="Roberts A."/>
            <person name="Saif S."/>
            <person name="Shea T."/>
            <person name="Sisk P."/>
            <person name="Sykes S."/>
            <person name="Wortman J."/>
            <person name="Nusbaum C."/>
            <person name="Birren B."/>
        </authorList>
    </citation>
    <scope>NUCLEOTIDE SEQUENCE [LARGE SCALE GENOMIC DNA]</scope>
    <source>
        <strain evidence="3 4">DSM 19448</strain>
    </source>
</reference>
<gene>
    <name evidence="3" type="ORF">HMPREF1535_05114</name>
</gene>
<keyword evidence="1" id="KW-0732">Signal</keyword>
<feature type="domain" description="DUF4959" evidence="2">
    <location>
        <begin position="20"/>
        <end position="118"/>
    </location>
</feature>
<sequence>MKKYILLVMFISLFIYACDNDDNNKGHIDPVSNVECIPFIGSVTLNWMNPTDANYYYTLISYRNSQGENVNKKVSKYSADANNNVSVVVGGFTDTEEHEFVLTSYGYGGESSSSVTVKGVPQGIEEAKDYVIETVEMEPASGGAKIFWTNETFVGVDLIASYLDKNNVKQEVTIDATQTGVYVVTGFIAETKLTVYAVNQADGGKSVEKEYVITPVIDPDDVVYPDVEYVTFQATINDMTLVASNPENSNEYTIVTTGGDPYIYSNGLAAAKKGSTMVFRYKSTKSVKLQIFWCTSSSGPSEANSTTIEFPAAEEWTTFEQDYTAGMATVGWGNSGDYMRCDFGTNADVTINIRNIRFK</sequence>
<protein>
    <recommendedName>
        <fullName evidence="2">DUF4959 domain-containing protein</fullName>
    </recommendedName>
</protein>
<proteinExistence type="predicted"/>
<dbReference type="RefSeq" id="WP_007654064.1">
    <property type="nucleotide sequence ID" value="NZ_KQ033915.1"/>
</dbReference>
<name>A0A0F5II50_9BACT</name>
<dbReference type="AlphaFoldDB" id="A0A0F5II50"/>